<keyword evidence="1" id="KW-0812">Transmembrane</keyword>
<feature type="non-terminal residue" evidence="2">
    <location>
        <position position="95"/>
    </location>
</feature>
<keyword evidence="1" id="KW-1133">Transmembrane helix</keyword>
<sequence>MSVFFPVTPHLLASPLVLKKPRSSGRELRAPMDQGMIDVEGGRAVRRRSRVGRLAAVVAVQNLLVVACLLVTVYLYMESPALPEKDVFIQFAELK</sequence>
<evidence type="ECO:0000256" key="1">
    <source>
        <dbReference type="SAM" id="Phobius"/>
    </source>
</evidence>
<proteinExistence type="predicted"/>
<protein>
    <submittedName>
        <fullName evidence="2">Uncharacterized protein</fullName>
    </submittedName>
</protein>
<evidence type="ECO:0000313" key="2">
    <source>
        <dbReference type="EMBL" id="KAK5622068.1"/>
    </source>
</evidence>
<feature type="transmembrane region" description="Helical" evidence="1">
    <location>
        <begin position="54"/>
        <end position="77"/>
    </location>
</feature>
<gene>
    <name evidence="2" type="ORF">CRENBAI_011134</name>
</gene>
<reference evidence="2 3" key="1">
    <citation type="submission" date="2021-06" db="EMBL/GenBank/DDBJ databases">
        <authorList>
            <person name="Palmer J.M."/>
        </authorList>
    </citation>
    <scope>NUCLEOTIDE SEQUENCE [LARGE SCALE GENOMIC DNA]</scope>
    <source>
        <strain evidence="2 3">MEX-2019</strain>
        <tissue evidence="2">Muscle</tissue>
    </source>
</reference>
<keyword evidence="3" id="KW-1185">Reference proteome</keyword>
<accession>A0AAV9SLQ2</accession>
<dbReference type="EMBL" id="JAHHUM010000213">
    <property type="protein sequence ID" value="KAK5622068.1"/>
    <property type="molecule type" value="Genomic_DNA"/>
</dbReference>
<evidence type="ECO:0000313" key="3">
    <source>
        <dbReference type="Proteomes" id="UP001311232"/>
    </source>
</evidence>
<organism evidence="2 3">
    <name type="scientific">Crenichthys baileyi</name>
    <name type="common">White River springfish</name>
    <dbReference type="NCBI Taxonomy" id="28760"/>
    <lineage>
        <taxon>Eukaryota</taxon>
        <taxon>Metazoa</taxon>
        <taxon>Chordata</taxon>
        <taxon>Craniata</taxon>
        <taxon>Vertebrata</taxon>
        <taxon>Euteleostomi</taxon>
        <taxon>Actinopterygii</taxon>
        <taxon>Neopterygii</taxon>
        <taxon>Teleostei</taxon>
        <taxon>Neoteleostei</taxon>
        <taxon>Acanthomorphata</taxon>
        <taxon>Ovalentaria</taxon>
        <taxon>Atherinomorphae</taxon>
        <taxon>Cyprinodontiformes</taxon>
        <taxon>Goodeidae</taxon>
        <taxon>Crenichthys</taxon>
    </lineage>
</organism>
<comment type="caution">
    <text evidence="2">The sequence shown here is derived from an EMBL/GenBank/DDBJ whole genome shotgun (WGS) entry which is preliminary data.</text>
</comment>
<dbReference type="Proteomes" id="UP001311232">
    <property type="component" value="Unassembled WGS sequence"/>
</dbReference>
<keyword evidence="1" id="KW-0472">Membrane</keyword>
<dbReference type="AlphaFoldDB" id="A0AAV9SLQ2"/>
<name>A0AAV9SLQ2_9TELE</name>